<protein>
    <recommendedName>
        <fullName evidence="8">Major facilitator superfamily (MFS) profile domain-containing protein</fullName>
    </recommendedName>
</protein>
<feature type="transmembrane region" description="Helical" evidence="7">
    <location>
        <begin position="89"/>
        <end position="107"/>
    </location>
</feature>
<evidence type="ECO:0000256" key="3">
    <source>
        <dbReference type="ARBA" id="ARBA00022448"/>
    </source>
</evidence>
<comment type="similarity">
    <text evidence="2">Belongs to the major facilitator superfamily. Sugar transporter (TC 2.A.1.1) family.</text>
</comment>
<dbReference type="InterPro" id="IPR005828">
    <property type="entry name" value="MFS_sugar_transport-like"/>
</dbReference>
<proteinExistence type="inferred from homology"/>
<comment type="subcellular location">
    <subcellularLocation>
        <location evidence="1">Membrane</location>
        <topology evidence="1">Multi-pass membrane protein</topology>
    </subcellularLocation>
</comment>
<dbReference type="InterPro" id="IPR050360">
    <property type="entry name" value="MFS_Sugar_Transporters"/>
</dbReference>
<dbReference type="InterPro" id="IPR003663">
    <property type="entry name" value="Sugar/inositol_transpt"/>
</dbReference>
<accession>A0ABR3YKM6</accession>
<keyword evidence="3" id="KW-0813">Transport</keyword>
<dbReference type="Pfam" id="PF00083">
    <property type="entry name" value="Sugar_tr"/>
    <property type="match status" value="1"/>
</dbReference>
<dbReference type="PANTHER" id="PTHR48022">
    <property type="entry name" value="PLASTIDIC GLUCOSE TRANSPORTER 4"/>
    <property type="match status" value="1"/>
</dbReference>
<evidence type="ECO:0000256" key="2">
    <source>
        <dbReference type="ARBA" id="ARBA00010992"/>
    </source>
</evidence>
<feature type="transmembrane region" description="Helical" evidence="7">
    <location>
        <begin position="430"/>
        <end position="447"/>
    </location>
</feature>
<name>A0ABR3YKM6_9PEZI</name>
<dbReference type="InterPro" id="IPR020846">
    <property type="entry name" value="MFS_dom"/>
</dbReference>
<evidence type="ECO:0000313" key="10">
    <source>
        <dbReference type="Proteomes" id="UP001583186"/>
    </source>
</evidence>
<feature type="transmembrane region" description="Helical" evidence="7">
    <location>
        <begin position="50"/>
        <end position="68"/>
    </location>
</feature>
<feature type="transmembrane region" description="Helical" evidence="7">
    <location>
        <begin position="9"/>
        <end position="30"/>
    </location>
</feature>
<evidence type="ECO:0000313" key="9">
    <source>
        <dbReference type="EMBL" id="KAL1888432.1"/>
    </source>
</evidence>
<feature type="transmembrane region" description="Helical" evidence="7">
    <location>
        <begin position="262"/>
        <end position="284"/>
    </location>
</feature>
<dbReference type="PROSITE" id="PS50850">
    <property type="entry name" value="MFS"/>
    <property type="match status" value="1"/>
</dbReference>
<feature type="domain" description="Major facilitator superfamily (MFS) profile" evidence="8">
    <location>
        <begin position="12"/>
        <end position="451"/>
    </location>
</feature>
<sequence length="506" mass="55595">MPLLKHHRAWLFCGFAALGAWLYGYDGVYFTGVEALDVFIHSFGTKQADGSYAIGAASLSAMTSMINVGELVGSLSSAPINDYFGRKGGWTVGALFVCLGVILQLVASTQKSFIMGGRVVLGFGVGDVAPASIRSPLLMFWQLTLSVSQIVAAGINQGVSDGTTSFAWRFPTGFQLVFPAFVGCIIWFIPESPRWLVRKQRLDRADKALRKIHGDSGGGDGNEPYDPTADIQVIQKGIEKESAVPEGSWMSLVRDPIERRKVMYSAGALIAQQINGIQWFYYFGTVFSKAIGLTEPFLMTLIVFIIQLFVVLAALLLSNRIPRRPLMLTCTSIMMLSIFVVGCMGINSDSNYVPQVNGKVIISFVIIEIVAANFSWGPLGWCIASEMAVGPNRNKIYAIAVACFWISIWITVFTLPYLYYTANLGPKTGFVYTGLCCISLSYVYFCVGEVTGRSMEEIEGFFQNKIPVREWSKQPRLNGDTSTFNRTADSTKTEKGVLHTVVMHEV</sequence>
<feature type="transmembrane region" description="Helical" evidence="7">
    <location>
        <begin position="396"/>
        <end position="418"/>
    </location>
</feature>
<dbReference type="Proteomes" id="UP001583186">
    <property type="component" value="Unassembled WGS sequence"/>
</dbReference>
<dbReference type="EMBL" id="JAWCUI010000092">
    <property type="protein sequence ID" value="KAL1888432.1"/>
    <property type="molecule type" value="Genomic_DNA"/>
</dbReference>
<feature type="transmembrane region" description="Helical" evidence="7">
    <location>
        <begin position="167"/>
        <end position="189"/>
    </location>
</feature>
<evidence type="ECO:0000256" key="4">
    <source>
        <dbReference type="ARBA" id="ARBA00022692"/>
    </source>
</evidence>
<dbReference type="PRINTS" id="PR00171">
    <property type="entry name" value="SUGRTRNSPORT"/>
</dbReference>
<evidence type="ECO:0000256" key="7">
    <source>
        <dbReference type="SAM" id="Phobius"/>
    </source>
</evidence>
<dbReference type="Gene3D" id="1.20.1250.20">
    <property type="entry name" value="MFS general substrate transporter like domains"/>
    <property type="match status" value="1"/>
</dbReference>
<gene>
    <name evidence="9" type="ORF">Sste5346_009549</name>
</gene>
<comment type="caution">
    <text evidence="9">The sequence shown here is derived from an EMBL/GenBank/DDBJ whole genome shotgun (WGS) entry which is preliminary data.</text>
</comment>
<feature type="transmembrane region" description="Helical" evidence="7">
    <location>
        <begin position="296"/>
        <end position="317"/>
    </location>
</feature>
<keyword evidence="10" id="KW-1185">Reference proteome</keyword>
<evidence type="ECO:0000256" key="5">
    <source>
        <dbReference type="ARBA" id="ARBA00022989"/>
    </source>
</evidence>
<dbReference type="PANTHER" id="PTHR48022:SF77">
    <property type="entry name" value="MAJOR FACILITATOR SUPERFAMILY (MFS) PROFILE DOMAIN-CONTAINING PROTEIN"/>
    <property type="match status" value="1"/>
</dbReference>
<keyword evidence="6 7" id="KW-0472">Membrane</keyword>
<evidence type="ECO:0000259" key="8">
    <source>
        <dbReference type="PROSITE" id="PS50850"/>
    </source>
</evidence>
<reference evidence="9 10" key="1">
    <citation type="journal article" date="2024" name="IMA Fungus">
        <title>IMA Genome - F19 : A genome assembly and annotation guide to empower mycologists, including annotated draft genome sequences of Ceratocystis pirilliformis, Diaporthe australafricana, Fusarium ophioides, Paecilomyces lecythidis, and Sporothrix stenoceras.</title>
        <authorList>
            <person name="Aylward J."/>
            <person name="Wilson A.M."/>
            <person name="Visagie C.M."/>
            <person name="Spraker J."/>
            <person name="Barnes I."/>
            <person name="Buitendag C."/>
            <person name="Ceriani C."/>
            <person name="Del Mar Angel L."/>
            <person name="du Plessis D."/>
            <person name="Fuchs T."/>
            <person name="Gasser K."/>
            <person name="Kramer D."/>
            <person name="Li W."/>
            <person name="Munsamy K."/>
            <person name="Piso A."/>
            <person name="Price J.L."/>
            <person name="Sonnekus B."/>
            <person name="Thomas C."/>
            <person name="van der Nest A."/>
            <person name="van Dijk A."/>
            <person name="van Heerden A."/>
            <person name="van Vuuren N."/>
            <person name="Yilmaz N."/>
            <person name="Duong T.A."/>
            <person name="van der Merwe N.A."/>
            <person name="Wingfield M.J."/>
            <person name="Wingfield B.D."/>
        </authorList>
    </citation>
    <scope>NUCLEOTIDE SEQUENCE [LARGE SCALE GENOMIC DNA]</scope>
    <source>
        <strain evidence="9 10">CMW 5346</strain>
    </source>
</reference>
<evidence type="ECO:0000256" key="6">
    <source>
        <dbReference type="ARBA" id="ARBA00023136"/>
    </source>
</evidence>
<dbReference type="InterPro" id="IPR036259">
    <property type="entry name" value="MFS_trans_sf"/>
</dbReference>
<organism evidence="9 10">
    <name type="scientific">Sporothrix stenoceras</name>
    <dbReference type="NCBI Taxonomy" id="5173"/>
    <lineage>
        <taxon>Eukaryota</taxon>
        <taxon>Fungi</taxon>
        <taxon>Dikarya</taxon>
        <taxon>Ascomycota</taxon>
        <taxon>Pezizomycotina</taxon>
        <taxon>Sordariomycetes</taxon>
        <taxon>Sordariomycetidae</taxon>
        <taxon>Ophiostomatales</taxon>
        <taxon>Ophiostomataceae</taxon>
        <taxon>Sporothrix</taxon>
    </lineage>
</organism>
<dbReference type="SUPFAM" id="SSF103473">
    <property type="entry name" value="MFS general substrate transporter"/>
    <property type="match status" value="1"/>
</dbReference>
<feature type="transmembrane region" description="Helical" evidence="7">
    <location>
        <begin position="326"/>
        <end position="348"/>
    </location>
</feature>
<evidence type="ECO:0000256" key="1">
    <source>
        <dbReference type="ARBA" id="ARBA00004141"/>
    </source>
</evidence>
<keyword evidence="5 7" id="KW-1133">Transmembrane helix</keyword>
<feature type="transmembrane region" description="Helical" evidence="7">
    <location>
        <begin position="360"/>
        <end position="384"/>
    </location>
</feature>
<keyword evidence="4 7" id="KW-0812">Transmembrane</keyword>